<gene>
    <name evidence="3" type="ORF">CEJ42_05735</name>
    <name evidence="2" type="ORF">HNO84_18650</name>
</gene>
<name>A0A246WSX4_9BURK</name>
<dbReference type="EMBL" id="NJGU01000003">
    <property type="protein sequence ID" value="OWY30112.1"/>
    <property type="molecule type" value="Genomic_DNA"/>
</dbReference>
<keyword evidence="1" id="KW-0472">Membrane</keyword>
<dbReference type="InterPro" id="IPR021762">
    <property type="entry name" value="DUF3325"/>
</dbReference>
<feature type="transmembrane region" description="Helical" evidence="1">
    <location>
        <begin position="68"/>
        <end position="87"/>
    </location>
</feature>
<evidence type="ECO:0000313" key="2">
    <source>
        <dbReference type="EMBL" id="NUU03636.1"/>
    </source>
</evidence>
<keyword evidence="5" id="KW-1185">Reference proteome</keyword>
<evidence type="ECO:0000313" key="3">
    <source>
        <dbReference type="EMBL" id="OWY30112.1"/>
    </source>
</evidence>
<dbReference type="RefSeq" id="WP_079214196.1">
    <property type="nucleotide sequence ID" value="NZ_CP018845.1"/>
</dbReference>
<proteinExistence type="predicted"/>
<dbReference type="AlphaFoldDB" id="A0A246WSX4"/>
<feature type="transmembrane region" description="Helical" evidence="1">
    <location>
        <begin position="99"/>
        <end position="116"/>
    </location>
</feature>
<keyword evidence="1" id="KW-1133">Transmembrane helix</keyword>
<dbReference type="Proteomes" id="UP000197596">
    <property type="component" value="Unassembled WGS sequence"/>
</dbReference>
<accession>A0A246WSX4</accession>
<evidence type="ECO:0000256" key="1">
    <source>
        <dbReference type="SAM" id="Phobius"/>
    </source>
</evidence>
<comment type="caution">
    <text evidence="3">The sequence shown here is derived from an EMBL/GenBank/DDBJ whole genome shotgun (WGS) entry which is preliminary data.</text>
</comment>
<protein>
    <submittedName>
        <fullName evidence="2">DUF3325 domain-containing protein</fullName>
    </submittedName>
</protein>
<dbReference type="Pfam" id="PF11804">
    <property type="entry name" value="DUF3325"/>
    <property type="match status" value="1"/>
</dbReference>
<feature type="transmembrane region" description="Helical" evidence="1">
    <location>
        <begin position="45"/>
        <end position="62"/>
    </location>
</feature>
<organism evidence="3 4">
    <name type="scientific">Herbaspirillum robiniae</name>
    <dbReference type="NCBI Taxonomy" id="2014887"/>
    <lineage>
        <taxon>Bacteria</taxon>
        <taxon>Pseudomonadati</taxon>
        <taxon>Pseudomonadota</taxon>
        <taxon>Betaproteobacteria</taxon>
        <taxon>Burkholderiales</taxon>
        <taxon>Oxalobacteraceae</taxon>
        <taxon>Herbaspirillum</taxon>
    </lineage>
</organism>
<dbReference type="Proteomes" id="UP000536746">
    <property type="component" value="Unassembled WGS sequence"/>
</dbReference>
<reference evidence="3 4" key="1">
    <citation type="submission" date="2017-06" db="EMBL/GenBank/DDBJ databases">
        <title>Herbaspirillum phytohormonus sp. nov., isolated from the root nodule of Robinia pseudoacacia in lead-zinc mine.</title>
        <authorList>
            <person name="Fan M."/>
            <person name="Lin Y."/>
        </authorList>
    </citation>
    <scope>NUCLEOTIDE SEQUENCE [LARGE SCALE GENOMIC DNA]</scope>
    <source>
        <strain evidence="3 4">HZ10</strain>
    </source>
</reference>
<dbReference type="EMBL" id="JABFMT010000025">
    <property type="protein sequence ID" value="NUU03636.1"/>
    <property type="molecule type" value="Genomic_DNA"/>
</dbReference>
<dbReference type="OrthoDB" id="8858882at2"/>
<keyword evidence="1" id="KW-0812">Transmembrane</keyword>
<evidence type="ECO:0000313" key="4">
    <source>
        <dbReference type="Proteomes" id="UP000197596"/>
    </source>
</evidence>
<reference evidence="2 5" key="2">
    <citation type="journal article" date="2020" name="Front. Plant Sci.">
        <title>Isolation of Rhizosphere Bacteria That Improve Quality and Water Stress Tolerance in Greenhouse Ornamentals.</title>
        <authorList>
            <person name="Nordstedt N.P."/>
            <person name="Jones M.L."/>
        </authorList>
    </citation>
    <scope>NUCLEOTIDE SEQUENCE [LARGE SCALE GENOMIC DNA]</scope>
    <source>
        <strain evidence="2 5">C6C2</strain>
    </source>
</reference>
<evidence type="ECO:0000313" key="5">
    <source>
        <dbReference type="Proteomes" id="UP000536746"/>
    </source>
</evidence>
<sequence>MNPYGFALAMVLAYCAWSALAIAMDRHYADINGRGAEPSEAVRRRMRRLGALGIVLTFAVAVKMQGWTIGPVGCLGFLTMAGVLQVLSLSYVPARVPVWSRWLMYAAPVLALLWIADTAA</sequence>
<feature type="transmembrane region" description="Helical" evidence="1">
    <location>
        <begin position="6"/>
        <end position="24"/>
    </location>
</feature>